<evidence type="ECO:0000313" key="15">
    <source>
        <dbReference type="EMBL" id="OAE26656.1"/>
    </source>
</evidence>
<dbReference type="EMBL" id="AP019869">
    <property type="protein sequence ID" value="BBN09601.1"/>
    <property type="molecule type" value="Genomic_DNA"/>
</dbReference>
<feature type="region of interest" description="Disordered" evidence="12">
    <location>
        <begin position="32"/>
        <end position="59"/>
    </location>
</feature>
<protein>
    <recommendedName>
        <fullName evidence="13">Phosphofructokinase domain-containing protein</fullName>
    </recommendedName>
</protein>
<dbReference type="SUPFAM" id="SSF53784">
    <property type="entry name" value="Phosphofructokinase"/>
    <property type="match status" value="1"/>
</dbReference>
<keyword evidence="3" id="KW-0021">Allosteric enzyme</keyword>
<dbReference type="PRINTS" id="PR00476">
    <property type="entry name" value="PHFRCTKINASE"/>
</dbReference>
<sequence length="560" mass="61389">MQIALGAVGGGSRTIAAPSSLAGLRNYSLQNRKQQQQQQRLLQRKEERNERQQGIGRSSWRKRRRGFLTMTESMSEGVRQMTVSPSGKQWVEKGGLQAIPRLDDYLGPLPRISNPMINNKFFKPAEGFFVTDYDVCSQFVAFDTRHLGTPVYFLRAGPRESVVFKPHEVKAAIVTCGGLCPGINTVIRELVMGLSDLYDVQSIDGIKAGYRGFYSGDKMKLNRHVVDDWHRKGGSVLGTSRGGFDLEKIVDGIEEAGYNQLYVIGGDGTMRGASMISEEITKRNLKITMTAIPKTVDNDIGIIDKSFGLDTAVEKAQAAISAGHVEAQSTPNGVGVVKLMGRNAGHIALRATLSSRDVDCCLIPEVPFFTEGPGGLFEFLDGRISENGHCVVVVAEGAGQDLIPRTAEQGFDDSGNLQLLDIGQWLVAELKKWWKKHNPDKLFAVKYIDPTYMVRAVPSNAADTFFCTLLAQSAVHGAMAGYTSFVAGTVNGVYCYIPLDQISQSTHKVDIHNHIWAWVRSINSQPDFKACENRNSNGSASDMDLNFTPKEKAAAAEKSD</sequence>
<dbReference type="Pfam" id="PF00365">
    <property type="entry name" value="PFK"/>
    <property type="match status" value="1"/>
</dbReference>
<comment type="cofactor">
    <cofactor evidence="1">
        <name>Mg(2+)</name>
        <dbReference type="ChEBI" id="CHEBI:18420"/>
    </cofactor>
</comment>
<dbReference type="PANTHER" id="PTHR45770">
    <property type="entry name" value="ATP-DEPENDENT 6-PHOSPHOFRUCTOKINASE 1"/>
    <property type="match status" value="1"/>
</dbReference>
<comment type="function">
    <text evidence="2">Catalyzes the phosphorylation of D-fructose 6-phosphate to fructose 1,6-bisphosphate by ATP, the first committing step of glycolysis.</text>
</comment>
<evidence type="ECO:0000256" key="1">
    <source>
        <dbReference type="ARBA" id="ARBA00001946"/>
    </source>
</evidence>
<evidence type="ECO:0000256" key="4">
    <source>
        <dbReference type="ARBA" id="ARBA00022679"/>
    </source>
</evidence>
<dbReference type="GO" id="GO:0006002">
    <property type="term" value="P:fructose 6-phosphate metabolic process"/>
    <property type="evidence" value="ECO:0007669"/>
    <property type="project" value="InterPro"/>
</dbReference>
<feature type="compositionally biased region" description="Basic and acidic residues" evidence="12">
    <location>
        <begin position="549"/>
        <end position="560"/>
    </location>
</feature>
<gene>
    <name evidence="15" type="ORF">AXG93_3490s1000</name>
    <name evidence="14" type="ORF">Mp_4g21050</name>
</gene>
<keyword evidence="5" id="KW-0479">Metal-binding</keyword>
<evidence type="ECO:0000259" key="13">
    <source>
        <dbReference type="Pfam" id="PF00365"/>
    </source>
</evidence>
<accession>A0A176W396</accession>
<keyword evidence="9" id="KW-0460">Magnesium</keyword>
<dbReference type="InterPro" id="IPR050929">
    <property type="entry name" value="PFKA"/>
</dbReference>
<comment type="catalytic activity">
    <reaction evidence="11">
        <text>beta-D-fructose 6-phosphate + ATP = beta-D-fructose 1,6-bisphosphate + ADP + H(+)</text>
        <dbReference type="Rhea" id="RHEA:16109"/>
        <dbReference type="ChEBI" id="CHEBI:15378"/>
        <dbReference type="ChEBI" id="CHEBI:30616"/>
        <dbReference type="ChEBI" id="CHEBI:32966"/>
        <dbReference type="ChEBI" id="CHEBI:57634"/>
        <dbReference type="ChEBI" id="CHEBI:456216"/>
        <dbReference type="EC" id="2.7.1.11"/>
    </reaction>
</comment>
<evidence type="ECO:0000256" key="9">
    <source>
        <dbReference type="ARBA" id="ARBA00022842"/>
    </source>
</evidence>
<feature type="compositionally biased region" description="Low complexity" evidence="12">
    <location>
        <begin position="32"/>
        <end position="41"/>
    </location>
</feature>
<dbReference type="GO" id="GO:0005737">
    <property type="term" value="C:cytoplasm"/>
    <property type="evidence" value="ECO:0007669"/>
    <property type="project" value="UniProtKB-ARBA"/>
</dbReference>
<keyword evidence="8" id="KW-0067">ATP-binding</keyword>
<dbReference type="Proteomes" id="UP000077202">
    <property type="component" value="Unassembled WGS sequence"/>
</dbReference>
<dbReference type="FunFam" id="3.40.50.450:FF:000002">
    <property type="entry name" value="ATP-dependent 6-phosphofructokinase"/>
    <property type="match status" value="1"/>
</dbReference>
<keyword evidence="16" id="KW-1185">Reference proteome</keyword>
<dbReference type="UniPathway" id="UPA00109">
    <property type="reaction ID" value="UER00182"/>
</dbReference>
<evidence type="ECO:0000313" key="14">
    <source>
        <dbReference type="EMBL" id="BBN09601.1"/>
    </source>
</evidence>
<evidence type="ECO:0000256" key="12">
    <source>
        <dbReference type="SAM" id="MobiDB-lite"/>
    </source>
</evidence>
<reference evidence="15 16" key="1">
    <citation type="submission" date="2016-03" db="EMBL/GenBank/DDBJ databases">
        <title>Mechanisms controlling the formation of the plant cell surface in tip-growing cells are functionally conserved among land plants.</title>
        <authorList>
            <person name="Honkanen S."/>
            <person name="Jones V.A."/>
            <person name="Morieri G."/>
            <person name="Champion C."/>
            <person name="Hetherington A.J."/>
            <person name="Kelly S."/>
            <person name="Saint-Marcoux D."/>
            <person name="Proust H."/>
            <person name="Prescott H."/>
            <person name="Dolan L."/>
        </authorList>
    </citation>
    <scope>NUCLEOTIDE SEQUENCE [LARGE SCALE GENOMIC DNA]</scope>
    <source>
        <strain evidence="16">cv. Tak-1 and cv. Tak-2</strain>
        <tissue evidence="15">Whole gametophyte</tissue>
    </source>
</reference>
<evidence type="ECO:0000256" key="3">
    <source>
        <dbReference type="ARBA" id="ARBA00022533"/>
    </source>
</evidence>
<dbReference type="Proteomes" id="UP001162541">
    <property type="component" value="Chromosome 4"/>
</dbReference>
<dbReference type="GO" id="GO:0046872">
    <property type="term" value="F:metal ion binding"/>
    <property type="evidence" value="ECO:0007669"/>
    <property type="project" value="UniProtKB-KW"/>
</dbReference>
<keyword evidence="4" id="KW-0808">Transferase</keyword>
<evidence type="ECO:0000256" key="10">
    <source>
        <dbReference type="ARBA" id="ARBA00023152"/>
    </source>
</evidence>
<evidence type="ECO:0000256" key="2">
    <source>
        <dbReference type="ARBA" id="ARBA00002659"/>
    </source>
</evidence>
<keyword evidence="10" id="KW-0324">Glycolysis</keyword>
<evidence type="ECO:0000313" key="16">
    <source>
        <dbReference type="Proteomes" id="UP000077202"/>
    </source>
</evidence>
<dbReference type="InterPro" id="IPR000023">
    <property type="entry name" value="Phosphofructokinase_dom"/>
</dbReference>
<name>A0A176W396_MARPO</name>
<evidence type="ECO:0000256" key="8">
    <source>
        <dbReference type="ARBA" id="ARBA00022840"/>
    </source>
</evidence>
<dbReference type="InterPro" id="IPR022953">
    <property type="entry name" value="ATP_PFK"/>
</dbReference>
<feature type="domain" description="Phosphofructokinase" evidence="13">
    <location>
        <begin position="171"/>
        <end position="476"/>
    </location>
</feature>
<proteinExistence type="predicted"/>
<evidence type="ECO:0000256" key="5">
    <source>
        <dbReference type="ARBA" id="ARBA00022723"/>
    </source>
</evidence>
<dbReference type="InterPro" id="IPR035966">
    <property type="entry name" value="PKF_sf"/>
</dbReference>
<keyword evidence="6" id="KW-0547">Nucleotide-binding</keyword>
<organism evidence="15 16">
    <name type="scientific">Marchantia polymorpha subsp. ruderalis</name>
    <dbReference type="NCBI Taxonomy" id="1480154"/>
    <lineage>
        <taxon>Eukaryota</taxon>
        <taxon>Viridiplantae</taxon>
        <taxon>Streptophyta</taxon>
        <taxon>Embryophyta</taxon>
        <taxon>Marchantiophyta</taxon>
        <taxon>Marchantiopsida</taxon>
        <taxon>Marchantiidae</taxon>
        <taxon>Marchantiales</taxon>
        <taxon>Marchantiaceae</taxon>
        <taxon>Marchantia</taxon>
    </lineage>
</organism>
<reference evidence="17" key="3">
    <citation type="journal article" date="2020" name="Curr. Biol.">
        <title>Chromatin organization in early land plants reveals an ancestral association between H3K27me3, transposons, and constitutive heterochromatin.</title>
        <authorList>
            <person name="Montgomery S.A."/>
            <person name="Tanizawa Y."/>
            <person name="Galik B."/>
            <person name="Wang N."/>
            <person name="Ito T."/>
            <person name="Mochizuki T."/>
            <person name="Akimcheva S."/>
            <person name="Bowman J.L."/>
            <person name="Cognat V."/>
            <person name="Marechal-Drouard L."/>
            <person name="Ekker H."/>
            <person name="Hong S.F."/>
            <person name="Kohchi T."/>
            <person name="Lin S.S."/>
            <person name="Liu L.D."/>
            <person name="Nakamura Y."/>
            <person name="Valeeva L.R."/>
            <person name="Shakirov E.V."/>
            <person name="Shippen D.E."/>
            <person name="Wei W.L."/>
            <person name="Yagura M."/>
            <person name="Yamaoka S."/>
            <person name="Yamato K.T."/>
            <person name="Liu C."/>
            <person name="Berger F."/>
        </authorList>
    </citation>
    <scope>NUCLEOTIDE SEQUENCE [LARGE SCALE GENOMIC DNA]</scope>
    <source>
        <strain evidence="17">Tak-1</strain>
    </source>
</reference>
<keyword evidence="7" id="KW-0418">Kinase</keyword>
<dbReference type="NCBIfam" id="NF005301">
    <property type="entry name" value="PRK06830.1"/>
    <property type="match status" value="1"/>
</dbReference>
<dbReference type="Gene3D" id="3.40.50.450">
    <property type="match status" value="1"/>
</dbReference>
<reference evidence="14" key="2">
    <citation type="journal article" date="2019" name="Curr. Biol.">
        <title>Chromatin organization in early land plants reveals an ancestral association between H3K27me3, transposons, and constitutive heterochromatin.</title>
        <authorList>
            <person name="Montgomery S.A."/>
            <person name="Tanizawa Y."/>
            <person name="Galik B."/>
            <person name="Wang N."/>
            <person name="Ito T."/>
            <person name="Mochizuki T."/>
            <person name="Akimcheva S."/>
            <person name="Bowman J."/>
            <person name="Cognat V."/>
            <person name="Drouard L."/>
            <person name="Ekker H."/>
            <person name="Houng S."/>
            <person name="Kohchi T."/>
            <person name="Lin S."/>
            <person name="Liu L.D."/>
            <person name="Nakamura Y."/>
            <person name="Valeeva L.R."/>
            <person name="Shakirov E.V."/>
            <person name="Shippen D.E."/>
            <person name="Wei W."/>
            <person name="Yagura M."/>
            <person name="Yamaoka S."/>
            <person name="Yamato K.T."/>
            <person name="Liu C."/>
            <person name="Berger F."/>
        </authorList>
    </citation>
    <scope>NUCLEOTIDE SEQUENCE [LARGE SCALE GENOMIC DNA]</scope>
    <source>
        <strain evidence="14">Tak-1</strain>
    </source>
</reference>
<evidence type="ECO:0000256" key="6">
    <source>
        <dbReference type="ARBA" id="ARBA00022741"/>
    </source>
</evidence>
<dbReference type="GO" id="GO:0003872">
    <property type="term" value="F:6-phosphofructokinase activity"/>
    <property type="evidence" value="ECO:0007669"/>
    <property type="project" value="UniProtKB-EC"/>
</dbReference>
<dbReference type="AlphaFoldDB" id="A0A176W396"/>
<dbReference type="EMBL" id="LVLJ01002141">
    <property type="protein sequence ID" value="OAE26656.1"/>
    <property type="molecule type" value="Genomic_DNA"/>
</dbReference>
<dbReference type="GO" id="GO:0005524">
    <property type="term" value="F:ATP binding"/>
    <property type="evidence" value="ECO:0007669"/>
    <property type="project" value="UniProtKB-KW"/>
</dbReference>
<evidence type="ECO:0000313" key="17">
    <source>
        <dbReference type="Proteomes" id="UP001162541"/>
    </source>
</evidence>
<evidence type="ECO:0000256" key="11">
    <source>
        <dbReference type="ARBA" id="ARBA00048070"/>
    </source>
</evidence>
<feature type="region of interest" description="Disordered" evidence="12">
    <location>
        <begin position="533"/>
        <end position="560"/>
    </location>
</feature>
<evidence type="ECO:0000256" key="7">
    <source>
        <dbReference type="ARBA" id="ARBA00022777"/>
    </source>
</evidence>